<keyword evidence="10" id="KW-0862">Zinc</keyword>
<feature type="domain" description="Peptidase M1 membrane alanine aminopeptidase" evidence="14">
    <location>
        <begin position="224"/>
        <end position="436"/>
    </location>
</feature>
<dbReference type="EC" id="3.4.11.2" evidence="4"/>
<reference evidence="17" key="1">
    <citation type="journal article" date="2019" name="Int. J. Syst. Evol. Microbiol.">
        <title>The Global Catalogue of Microorganisms (GCM) 10K type strain sequencing project: providing services to taxonomists for standard genome sequencing and annotation.</title>
        <authorList>
            <consortium name="The Broad Institute Genomics Platform"/>
            <consortium name="The Broad Institute Genome Sequencing Center for Infectious Disease"/>
            <person name="Wu L."/>
            <person name="Ma J."/>
        </authorList>
    </citation>
    <scope>NUCLEOTIDE SEQUENCE [LARGE SCALE GENOMIC DNA]</scope>
    <source>
        <strain evidence="17">CCUG 58127</strain>
    </source>
</reference>
<evidence type="ECO:0000256" key="2">
    <source>
        <dbReference type="ARBA" id="ARBA00001947"/>
    </source>
</evidence>
<dbReference type="GO" id="GO:0016285">
    <property type="term" value="F:alanyl aminopeptidase activity"/>
    <property type="evidence" value="ECO:0007669"/>
    <property type="project" value="UniProtKB-EC"/>
</dbReference>
<evidence type="ECO:0000259" key="14">
    <source>
        <dbReference type="Pfam" id="PF01433"/>
    </source>
</evidence>
<evidence type="ECO:0000313" key="17">
    <source>
        <dbReference type="Proteomes" id="UP001596298"/>
    </source>
</evidence>
<sequence length="825" mass="91099">MPSLLRTEAEERASLVDVRSYDIALDLTKGDELFGSATTIRFGCTTPHASTFVELRPQEVHSITLNGNPIDVSDVKDGRLWLDHLEADNELVVDATMAYVRDGEGMHRAIDPQDGQAYLYGSPASSTAGKIYACFEQPDLKAPYNVRVKAPQEWAVIANGAAREAADGWRTFETTRPIATYFFTVCAGPFAVQQAEHDGIPLGIYVRATLADQLAEQADEIFTVTQQGFDYYHRVYGIRYPWGKYDQVFVPEFNMGAMENPGCVTLRDEFVFQGHASRAEHLLRATVIIHEMAHMWFGDLVTMQWWDDLWLNESFAEFLAQQGTAEATEFSEAWVDFSAIRKNWGYAADRAPSTHPIAGTPAPDANSALENLDGITYPKGASALRQLAAYIGEDVFLSGVRKYLQTHEFGNASLQDFLYAMSEASGQNIEDWAQAWLLTPGTDVLEISTDGDRVVINRSTPEQFPAQRPHVTDIAAYRHGVQVARADVRIDSDRTEVHGLKLGQAPNLLLPNESDRTWAIVALDETTQAKLPDELPHIEDATVRGVVWSSLLNGLALGTVNPALLLDTFEAAWPVEDVDPLLEAVATMTTGLLPGRFLTVAHTPAALDRLAATGIRVFEAAAASDSRRLTAARLVVATSADIQLLREWLAGRGLPAFLTDDDQFRWSVIGRLASLGAMEIAEIEDWRTKDPSVSGVLRSLSARTRIPSEETKAWAWSQLTEANDNPSSHELGAVARSFFGATEQEITRPYVERFFTELPKLSSKLGDMVLHLLAADGYPTTVVEESTVELAERALHGDLPAGVRRSFVDATSRLREQLRSQERFG</sequence>
<dbReference type="Pfam" id="PF01433">
    <property type="entry name" value="Peptidase_M1"/>
    <property type="match status" value="1"/>
</dbReference>
<dbReference type="RefSeq" id="WP_382400302.1">
    <property type="nucleotide sequence ID" value="NZ_JBHSWH010000001.1"/>
</dbReference>
<dbReference type="Gene3D" id="1.10.390.10">
    <property type="entry name" value="Neutral Protease Domain 2"/>
    <property type="match status" value="1"/>
</dbReference>
<evidence type="ECO:0000313" key="16">
    <source>
        <dbReference type="EMBL" id="MFC6705296.1"/>
    </source>
</evidence>
<keyword evidence="17" id="KW-1185">Reference proteome</keyword>
<dbReference type="NCBIfam" id="TIGR02412">
    <property type="entry name" value="pepN_strep_liv"/>
    <property type="match status" value="1"/>
</dbReference>
<dbReference type="SUPFAM" id="SSF63737">
    <property type="entry name" value="Leukotriene A4 hydrolase N-terminal domain"/>
    <property type="match status" value="1"/>
</dbReference>
<dbReference type="Gene3D" id="2.60.40.1730">
    <property type="entry name" value="tricorn interacting facor f3 domain"/>
    <property type="match status" value="1"/>
</dbReference>
<evidence type="ECO:0000259" key="15">
    <source>
        <dbReference type="Pfam" id="PF11838"/>
    </source>
</evidence>
<evidence type="ECO:0000256" key="13">
    <source>
        <dbReference type="ARBA" id="ARBA00031533"/>
    </source>
</evidence>
<keyword evidence="8" id="KW-0479">Metal-binding</keyword>
<organism evidence="16 17">
    <name type="scientific">Flexivirga alba</name>
    <dbReference type="NCBI Taxonomy" id="702742"/>
    <lineage>
        <taxon>Bacteria</taxon>
        <taxon>Bacillati</taxon>
        <taxon>Actinomycetota</taxon>
        <taxon>Actinomycetes</taxon>
        <taxon>Micrococcales</taxon>
        <taxon>Dermacoccaceae</taxon>
        <taxon>Flexivirga</taxon>
    </lineage>
</organism>
<dbReference type="PANTHER" id="PTHR11533">
    <property type="entry name" value="PROTEASE M1 ZINC METALLOPROTEASE"/>
    <property type="match status" value="1"/>
</dbReference>
<dbReference type="InterPro" id="IPR012778">
    <property type="entry name" value="Pept_M1_aminopeptidase"/>
</dbReference>
<evidence type="ECO:0000256" key="3">
    <source>
        <dbReference type="ARBA" id="ARBA00010136"/>
    </source>
</evidence>
<comment type="catalytic activity">
    <reaction evidence="1">
        <text>Release of an N-terminal amino acid, Xaa-|-Yaa- from a peptide, amide or arylamide. Xaa is preferably Ala, but may be most amino acids including Pro (slow action). When a terminal hydrophobic residue is followed by a prolyl residue, the two may be released as an intact Xaa-Pro dipeptide.</text>
        <dbReference type="EC" id="3.4.11.2"/>
    </reaction>
</comment>
<feature type="domain" description="ERAP1-like C-terminal" evidence="15">
    <location>
        <begin position="509"/>
        <end position="815"/>
    </location>
</feature>
<accession>A0ABW2AFX6</accession>
<evidence type="ECO:0000256" key="8">
    <source>
        <dbReference type="ARBA" id="ARBA00022723"/>
    </source>
</evidence>
<evidence type="ECO:0000256" key="5">
    <source>
        <dbReference type="ARBA" id="ARBA00015611"/>
    </source>
</evidence>
<dbReference type="InterPro" id="IPR024571">
    <property type="entry name" value="ERAP1-like_C_dom"/>
</dbReference>
<comment type="similarity">
    <text evidence="3">Belongs to the peptidase M1 family.</text>
</comment>
<dbReference type="InterPro" id="IPR027268">
    <property type="entry name" value="Peptidase_M4/M1_CTD_sf"/>
</dbReference>
<dbReference type="InterPro" id="IPR042097">
    <property type="entry name" value="Aminopeptidase_N-like_N_sf"/>
</dbReference>
<dbReference type="InterPro" id="IPR001930">
    <property type="entry name" value="Peptidase_M1"/>
</dbReference>
<dbReference type="Proteomes" id="UP001596298">
    <property type="component" value="Unassembled WGS sequence"/>
</dbReference>
<dbReference type="Pfam" id="PF11838">
    <property type="entry name" value="ERAP1_C"/>
    <property type="match status" value="1"/>
</dbReference>
<proteinExistence type="inferred from homology"/>
<keyword evidence="7" id="KW-0645">Protease</keyword>
<evidence type="ECO:0000256" key="11">
    <source>
        <dbReference type="ARBA" id="ARBA00023049"/>
    </source>
</evidence>
<keyword evidence="11" id="KW-0482">Metalloprotease</keyword>
<evidence type="ECO:0000256" key="4">
    <source>
        <dbReference type="ARBA" id="ARBA00012564"/>
    </source>
</evidence>
<keyword evidence="9 16" id="KW-0378">Hydrolase</keyword>
<dbReference type="SUPFAM" id="SSF55486">
    <property type="entry name" value="Metalloproteases ('zincins'), catalytic domain"/>
    <property type="match status" value="1"/>
</dbReference>
<comment type="caution">
    <text evidence="16">The sequence shown here is derived from an EMBL/GenBank/DDBJ whole genome shotgun (WGS) entry which is preliminary data.</text>
</comment>
<evidence type="ECO:0000256" key="7">
    <source>
        <dbReference type="ARBA" id="ARBA00022670"/>
    </source>
</evidence>
<dbReference type="PRINTS" id="PR00756">
    <property type="entry name" value="ALADIPTASE"/>
</dbReference>
<comment type="cofactor">
    <cofactor evidence="2">
        <name>Zn(2+)</name>
        <dbReference type="ChEBI" id="CHEBI:29105"/>
    </cofactor>
</comment>
<dbReference type="InterPro" id="IPR014782">
    <property type="entry name" value="Peptidase_M1_dom"/>
</dbReference>
<dbReference type="CDD" id="cd09602">
    <property type="entry name" value="M1_APN"/>
    <property type="match status" value="1"/>
</dbReference>
<evidence type="ECO:0000256" key="9">
    <source>
        <dbReference type="ARBA" id="ARBA00022801"/>
    </source>
</evidence>
<protein>
    <recommendedName>
        <fullName evidence="5">Aminopeptidase N</fullName>
        <ecNumber evidence="4">3.4.11.2</ecNumber>
    </recommendedName>
    <alternativeName>
        <fullName evidence="12">Alanine aminopeptidase</fullName>
    </alternativeName>
    <alternativeName>
        <fullName evidence="13">Lysyl aminopeptidase</fullName>
    </alternativeName>
</protein>
<name>A0ABW2AFX6_9MICO</name>
<evidence type="ECO:0000256" key="6">
    <source>
        <dbReference type="ARBA" id="ARBA00022438"/>
    </source>
</evidence>
<gene>
    <name evidence="16" type="primary">pepN</name>
    <name evidence="16" type="ORF">ACFQDH_08450</name>
</gene>
<evidence type="ECO:0000256" key="12">
    <source>
        <dbReference type="ARBA" id="ARBA00029811"/>
    </source>
</evidence>
<evidence type="ECO:0000256" key="10">
    <source>
        <dbReference type="ARBA" id="ARBA00022833"/>
    </source>
</evidence>
<dbReference type="PANTHER" id="PTHR11533:SF174">
    <property type="entry name" value="PUROMYCIN-SENSITIVE AMINOPEPTIDASE-RELATED"/>
    <property type="match status" value="1"/>
</dbReference>
<keyword evidence="6 16" id="KW-0031">Aminopeptidase</keyword>
<evidence type="ECO:0000256" key="1">
    <source>
        <dbReference type="ARBA" id="ARBA00000098"/>
    </source>
</evidence>
<dbReference type="InterPro" id="IPR050344">
    <property type="entry name" value="Peptidase_M1_aminopeptidases"/>
</dbReference>
<dbReference type="EMBL" id="JBHSWH010000001">
    <property type="protein sequence ID" value="MFC6705296.1"/>
    <property type="molecule type" value="Genomic_DNA"/>
</dbReference>